<evidence type="ECO:0000256" key="1">
    <source>
        <dbReference type="SAM" id="Coils"/>
    </source>
</evidence>
<feature type="compositionally biased region" description="Basic and acidic residues" evidence="2">
    <location>
        <begin position="45"/>
        <end position="57"/>
    </location>
</feature>
<gene>
    <name evidence="6" type="ORF">EAH_00016740</name>
</gene>
<dbReference type="AlphaFoldDB" id="U6GC97"/>
<dbReference type="GO" id="GO:0005829">
    <property type="term" value="C:cytosol"/>
    <property type="evidence" value="ECO:0007669"/>
    <property type="project" value="TreeGrafter"/>
</dbReference>
<dbReference type="GO" id="GO:0030544">
    <property type="term" value="F:Hsp70 protein binding"/>
    <property type="evidence" value="ECO:0007669"/>
    <property type="project" value="InterPro"/>
</dbReference>
<dbReference type="Pfam" id="PF23082">
    <property type="entry name" value="Myb_DNA-binding_2"/>
    <property type="match status" value="1"/>
</dbReference>
<proteinExistence type="predicted"/>
<evidence type="ECO:0000259" key="5">
    <source>
        <dbReference type="PROSITE" id="PS51293"/>
    </source>
</evidence>
<evidence type="ECO:0000256" key="2">
    <source>
        <dbReference type="SAM" id="MobiDB-lite"/>
    </source>
</evidence>
<dbReference type="PROSITE" id="PS51293">
    <property type="entry name" value="SANT"/>
    <property type="match status" value="1"/>
</dbReference>
<dbReference type="SUPFAM" id="SSF46689">
    <property type="entry name" value="Homeodomain-like"/>
    <property type="match status" value="1"/>
</dbReference>
<keyword evidence="7" id="KW-1185">Reference proteome</keyword>
<dbReference type="InterPro" id="IPR036869">
    <property type="entry name" value="J_dom_sf"/>
</dbReference>
<dbReference type="CDD" id="cd06257">
    <property type="entry name" value="DnaJ"/>
    <property type="match status" value="1"/>
</dbReference>
<protein>
    <submittedName>
        <fullName evidence="6">DnaJ domain-containing protein, putative</fullName>
    </submittedName>
</protein>
<reference evidence="6" key="2">
    <citation type="submission" date="2013-10" db="EMBL/GenBank/DDBJ databases">
        <authorList>
            <person name="Aslett M."/>
        </authorList>
    </citation>
    <scope>NUCLEOTIDE SEQUENCE [LARGE SCALE GENOMIC DNA]</scope>
    <source>
        <strain evidence="6">Houghton</strain>
    </source>
</reference>
<dbReference type="Gene3D" id="1.10.287.110">
    <property type="entry name" value="DnaJ domain"/>
    <property type="match status" value="1"/>
</dbReference>
<dbReference type="Pfam" id="PF21884">
    <property type="entry name" value="ZUO1-like_ZHD"/>
    <property type="match status" value="1"/>
</dbReference>
<feature type="compositionally biased region" description="Low complexity" evidence="2">
    <location>
        <begin position="114"/>
        <end position="156"/>
    </location>
</feature>
<dbReference type="Pfam" id="PF00226">
    <property type="entry name" value="DnaJ"/>
    <property type="match status" value="1"/>
</dbReference>
<feature type="region of interest" description="Disordered" evidence="2">
    <location>
        <begin position="111"/>
        <end position="157"/>
    </location>
</feature>
<dbReference type="PANTHER" id="PTHR43999:SF1">
    <property type="entry name" value="DNAJ HOMOLOG SUBFAMILY C MEMBER 2"/>
    <property type="match status" value="1"/>
</dbReference>
<dbReference type="SUPFAM" id="SSF46565">
    <property type="entry name" value="Chaperone J-domain"/>
    <property type="match status" value="1"/>
</dbReference>
<feature type="compositionally biased region" description="Basic and acidic residues" evidence="2">
    <location>
        <begin position="264"/>
        <end position="322"/>
    </location>
</feature>
<dbReference type="GO" id="GO:0006450">
    <property type="term" value="P:regulation of translational fidelity"/>
    <property type="evidence" value="ECO:0007669"/>
    <property type="project" value="InterPro"/>
</dbReference>
<organism evidence="6 7">
    <name type="scientific">Eimeria acervulina</name>
    <name type="common">Coccidian parasite</name>
    <dbReference type="NCBI Taxonomy" id="5801"/>
    <lineage>
        <taxon>Eukaryota</taxon>
        <taxon>Sar</taxon>
        <taxon>Alveolata</taxon>
        <taxon>Apicomplexa</taxon>
        <taxon>Conoidasida</taxon>
        <taxon>Coccidia</taxon>
        <taxon>Eucoccidiorida</taxon>
        <taxon>Eimeriorina</taxon>
        <taxon>Eimeriidae</taxon>
        <taxon>Eimeria</taxon>
    </lineage>
</organism>
<dbReference type="InterPro" id="IPR009057">
    <property type="entry name" value="Homeodomain-like_sf"/>
</dbReference>
<dbReference type="OrthoDB" id="1690618at2759"/>
<dbReference type="GeneID" id="25269744"/>
<dbReference type="InterPro" id="IPR001005">
    <property type="entry name" value="SANT/Myb"/>
</dbReference>
<dbReference type="CDD" id="cd00167">
    <property type="entry name" value="SANT"/>
    <property type="match status" value="1"/>
</dbReference>
<dbReference type="GO" id="GO:0051083">
    <property type="term" value="P:'de novo' cotranslational protein folding"/>
    <property type="evidence" value="ECO:0007669"/>
    <property type="project" value="InterPro"/>
</dbReference>
<dbReference type="SMART" id="SM00271">
    <property type="entry name" value="DnaJ"/>
    <property type="match status" value="1"/>
</dbReference>
<keyword evidence="1" id="KW-0175">Coiled coil</keyword>
<dbReference type="Gene3D" id="1.10.10.60">
    <property type="entry name" value="Homeodomain-like"/>
    <property type="match status" value="1"/>
</dbReference>
<evidence type="ECO:0000259" key="3">
    <source>
        <dbReference type="PROSITE" id="PS50076"/>
    </source>
</evidence>
<dbReference type="EMBL" id="HG670333">
    <property type="protein sequence ID" value="CDI76204.1"/>
    <property type="molecule type" value="Genomic_DNA"/>
</dbReference>
<feature type="region of interest" description="Disordered" evidence="2">
    <location>
        <begin position="264"/>
        <end position="328"/>
    </location>
</feature>
<evidence type="ECO:0000313" key="6">
    <source>
        <dbReference type="EMBL" id="CDI76204.1"/>
    </source>
</evidence>
<sequence length="519" mass="58569">MKRLLMLCDADVAAGDTLEPFIALSLCTVTRRIEPAGRSFQQTYEQREAPKHPRKSDSSGGGSSLASGANLRRILAYEETLYQILGVQEGASLAEIKKQYRKKVLEYHPDKAKSGAASPPANPAAAATDTAAAAAEDATAAAADGPPAPAAEGQPASEHEAFLRLQEAYEALSDSNFRRQYDSALPFDEKIPSAADCSSPADFYKVFGEAFVRNSRWSVRRPVPELGDSSTPLTEVEKFYSFWFAFESWRDFSVHDEHDLGTAECREERRDPRIKQQKEEERRKKEEAKAARLRAREEEKRAEEERKRREEEEARSKEEEAQRVLQQQQQERAALRKWSLSAGEAEEGLLSPLHLQDLSGSLGLVELQQFIKNVHQAMQLQLPIEDEAGEPVPLPEDLNLTAEQRRAALNLYSAEWEKYIEAKRQKDKAAEEEMQRIQEEKRRQDLERKKAQQTVWTVEELSLLAKALQKYPGGTSRRWHQVAAFVGTKTQEEVVQKAKEMNVSANLKTMGTKISQVRS</sequence>
<dbReference type="InterPro" id="IPR017884">
    <property type="entry name" value="SANT_dom"/>
</dbReference>
<dbReference type="InterPro" id="IPR044634">
    <property type="entry name" value="Zuotin/DnaJC2"/>
</dbReference>
<dbReference type="Proteomes" id="UP000018050">
    <property type="component" value="Unassembled WGS sequence"/>
</dbReference>
<reference evidence="6" key="1">
    <citation type="submission" date="2013-10" db="EMBL/GenBank/DDBJ databases">
        <title>Genomic analysis of the causative agents of coccidiosis in chickens.</title>
        <authorList>
            <person name="Reid A.J."/>
            <person name="Blake D."/>
            <person name="Billington K."/>
            <person name="Browne H."/>
            <person name="Dunn M."/>
            <person name="Hung S."/>
            <person name="Kawahara F."/>
            <person name="Miranda-Saavedra D."/>
            <person name="Mourier T."/>
            <person name="Nagra H."/>
            <person name="Otto T.D."/>
            <person name="Rawlings N."/>
            <person name="Sanchez A."/>
            <person name="Sanders M."/>
            <person name="Subramaniam C."/>
            <person name="Tay Y."/>
            <person name="Dear P."/>
            <person name="Doerig C."/>
            <person name="Gruber A."/>
            <person name="Parkinson J."/>
            <person name="Shirley M."/>
            <person name="Wan K.L."/>
            <person name="Berriman M."/>
            <person name="Tomley F."/>
            <person name="Pain A."/>
        </authorList>
    </citation>
    <scope>NUCLEOTIDE SEQUENCE [LARGE SCALE GENOMIC DNA]</scope>
    <source>
        <strain evidence="6">Houghton</strain>
    </source>
</reference>
<dbReference type="PROSITE" id="PS50090">
    <property type="entry name" value="MYB_LIKE"/>
    <property type="match status" value="1"/>
</dbReference>
<dbReference type="GO" id="GO:0043022">
    <property type="term" value="F:ribosome binding"/>
    <property type="evidence" value="ECO:0007669"/>
    <property type="project" value="InterPro"/>
</dbReference>
<feature type="coiled-coil region" evidence="1">
    <location>
        <begin position="420"/>
        <end position="454"/>
    </location>
</feature>
<dbReference type="PROSITE" id="PS50076">
    <property type="entry name" value="DNAJ_2"/>
    <property type="match status" value="1"/>
</dbReference>
<dbReference type="PRINTS" id="PR00625">
    <property type="entry name" value="JDOMAIN"/>
</dbReference>
<evidence type="ECO:0000313" key="7">
    <source>
        <dbReference type="Proteomes" id="UP000018050"/>
    </source>
</evidence>
<dbReference type="SMART" id="SM00717">
    <property type="entry name" value="SANT"/>
    <property type="match status" value="1"/>
</dbReference>
<dbReference type="OMA" id="SFWYDFD"/>
<dbReference type="RefSeq" id="XP_013253224.1">
    <property type="nucleotide sequence ID" value="XM_013397770.1"/>
</dbReference>
<name>U6GC97_EIMAC</name>
<accession>U6GC97</accession>
<dbReference type="InterPro" id="IPR001623">
    <property type="entry name" value="DnaJ_domain"/>
</dbReference>
<dbReference type="VEuPathDB" id="ToxoDB:EAH_00016740"/>
<feature type="domain" description="SANT" evidence="5">
    <location>
        <begin position="451"/>
        <end position="506"/>
    </location>
</feature>
<dbReference type="PANTHER" id="PTHR43999">
    <property type="entry name" value="DNAJ HOMOLOG SUBFAMILY C MEMBER 2"/>
    <property type="match status" value="1"/>
</dbReference>
<dbReference type="InterPro" id="IPR054076">
    <property type="entry name" value="ZUO1-like_ZHD"/>
</dbReference>
<feature type="region of interest" description="Disordered" evidence="2">
    <location>
        <begin position="38"/>
        <end position="66"/>
    </location>
</feature>
<feature type="domain" description="Myb-like" evidence="4">
    <location>
        <begin position="448"/>
        <end position="502"/>
    </location>
</feature>
<evidence type="ECO:0000259" key="4">
    <source>
        <dbReference type="PROSITE" id="PS50090"/>
    </source>
</evidence>
<feature type="domain" description="J" evidence="3">
    <location>
        <begin position="80"/>
        <end position="185"/>
    </location>
</feature>